<dbReference type="Pfam" id="PF00135">
    <property type="entry name" value="COesterase"/>
    <property type="match status" value="1"/>
</dbReference>
<feature type="chain" id="PRO_5041773893" description="Carboxylic ester hydrolase" evidence="3">
    <location>
        <begin position="28"/>
        <end position="537"/>
    </location>
</feature>
<dbReference type="PROSITE" id="PS00941">
    <property type="entry name" value="CARBOXYLESTERASE_B_2"/>
    <property type="match status" value="1"/>
</dbReference>
<sequence>MLEIMSSLNFGRLLVILQPLLSLQVLASVPECATTPPTVNLGYAQYQGAVDIGTNSTSFLGIRYAASPVGNLRWAAPQPPPTLSGVQDATSAPNECYQAPTGNSLTNPLRTMYRRAVIESEDCLFLSVYTPGHKVTPVESGGLPVLVWIHGGGYISGAERPYNGTDLIVESGHSLIVVTIQYRLGLFGFLAGEAVKHGGTLNAGLLDQNYALQWVQTHIATFGGDPTKVSIWGISAGGGSVLQHVVAHGGNTHPPLFRAAITSSTFLPSQYNYSDRIPELLYNEVVAGTNCTSSPDTLSCLRAADLSTLEYLNNEINRNGFYGTFTFVPVVDGAFIMERPTVTLARGKVNGEALYAVTSSHEGNIFVNQTTTLNISQYLSTLFPNMQASQVAEALPLYQGLGTNVDQANYVMGESIFVCPTYYLLEAFGGKAWKGEFAVLPGYHGQDKKYYFTSATSAFITAFSNSFLAMAISLNPSDKYNASDVTPAQWNAWASGYTEMLFNVTSSGEPNIYTYTTATALLNRCAYWRSVTENTGQ</sequence>
<dbReference type="PANTHER" id="PTHR11559">
    <property type="entry name" value="CARBOXYLESTERASE"/>
    <property type="match status" value="1"/>
</dbReference>
<keyword evidence="6" id="KW-1185">Reference proteome</keyword>
<evidence type="ECO:0000256" key="3">
    <source>
        <dbReference type="RuleBase" id="RU361235"/>
    </source>
</evidence>
<evidence type="ECO:0000313" key="6">
    <source>
        <dbReference type="Proteomes" id="UP001194468"/>
    </source>
</evidence>
<dbReference type="InterPro" id="IPR019819">
    <property type="entry name" value="Carboxylesterase_B_CS"/>
</dbReference>
<organism evidence="5 6">
    <name type="scientific">Boletus edulis BED1</name>
    <dbReference type="NCBI Taxonomy" id="1328754"/>
    <lineage>
        <taxon>Eukaryota</taxon>
        <taxon>Fungi</taxon>
        <taxon>Dikarya</taxon>
        <taxon>Basidiomycota</taxon>
        <taxon>Agaricomycotina</taxon>
        <taxon>Agaricomycetes</taxon>
        <taxon>Agaricomycetidae</taxon>
        <taxon>Boletales</taxon>
        <taxon>Boletineae</taxon>
        <taxon>Boletaceae</taxon>
        <taxon>Boletoideae</taxon>
        <taxon>Boletus</taxon>
    </lineage>
</organism>
<dbReference type="GO" id="GO:0016787">
    <property type="term" value="F:hydrolase activity"/>
    <property type="evidence" value="ECO:0007669"/>
    <property type="project" value="UniProtKB-KW"/>
</dbReference>
<dbReference type="SUPFAM" id="SSF53474">
    <property type="entry name" value="alpha/beta-Hydrolases"/>
    <property type="match status" value="1"/>
</dbReference>
<dbReference type="Gene3D" id="3.40.50.1820">
    <property type="entry name" value="alpha/beta hydrolase"/>
    <property type="match status" value="1"/>
</dbReference>
<feature type="signal peptide" evidence="3">
    <location>
        <begin position="1"/>
        <end position="27"/>
    </location>
</feature>
<comment type="similarity">
    <text evidence="1 3">Belongs to the type-B carboxylesterase/lipase family.</text>
</comment>
<dbReference type="AlphaFoldDB" id="A0AAD4C8E1"/>
<evidence type="ECO:0000313" key="5">
    <source>
        <dbReference type="EMBL" id="KAF8451158.1"/>
    </source>
</evidence>
<dbReference type="InterPro" id="IPR029058">
    <property type="entry name" value="AB_hydrolase_fold"/>
</dbReference>
<reference evidence="5" key="2">
    <citation type="journal article" date="2020" name="Nat. Commun.">
        <title>Large-scale genome sequencing of mycorrhizal fungi provides insights into the early evolution of symbiotic traits.</title>
        <authorList>
            <person name="Miyauchi S."/>
            <person name="Kiss E."/>
            <person name="Kuo A."/>
            <person name="Drula E."/>
            <person name="Kohler A."/>
            <person name="Sanchez-Garcia M."/>
            <person name="Morin E."/>
            <person name="Andreopoulos B."/>
            <person name="Barry K.W."/>
            <person name="Bonito G."/>
            <person name="Buee M."/>
            <person name="Carver A."/>
            <person name="Chen C."/>
            <person name="Cichocki N."/>
            <person name="Clum A."/>
            <person name="Culley D."/>
            <person name="Crous P.W."/>
            <person name="Fauchery L."/>
            <person name="Girlanda M."/>
            <person name="Hayes R.D."/>
            <person name="Keri Z."/>
            <person name="LaButti K."/>
            <person name="Lipzen A."/>
            <person name="Lombard V."/>
            <person name="Magnuson J."/>
            <person name="Maillard F."/>
            <person name="Murat C."/>
            <person name="Nolan M."/>
            <person name="Ohm R.A."/>
            <person name="Pangilinan J."/>
            <person name="Pereira M.F."/>
            <person name="Perotto S."/>
            <person name="Peter M."/>
            <person name="Pfister S."/>
            <person name="Riley R."/>
            <person name="Sitrit Y."/>
            <person name="Stielow J.B."/>
            <person name="Szollosi G."/>
            <person name="Zifcakova L."/>
            <person name="Stursova M."/>
            <person name="Spatafora J.W."/>
            <person name="Tedersoo L."/>
            <person name="Vaario L.M."/>
            <person name="Yamada A."/>
            <person name="Yan M."/>
            <person name="Wang P."/>
            <person name="Xu J."/>
            <person name="Bruns T."/>
            <person name="Baldrian P."/>
            <person name="Vilgalys R."/>
            <person name="Dunand C."/>
            <person name="Henrissat B."/>
            <person name="Grigoriev I.V."/>
            <person name="Hibbett D."/>
            <person name="Nagy L.G."/>
            <person name="Martin F.M."/>
        </authorList>
    </citation>
    <scope>NUCLEOTIDE SEQUENCE</scope>
    <source>
        <strain evidence="5">BED1</strain>
    </source>
</reference>
<feature type="domain" description="Carboxylesterase type B" evidence="4">
    <location>
        <begin position="39"/>
        <end position="372"/>
    </location>
</feature>
<evidence type="ECO:0000256" key="2">
    <source>
        <dbReference type="ARBA" id="ARBA00022801"/>
    </source>
</evidence>
<evidence type="ECO:0000259" key="4">
    <source>
        <dbReference type="Pfam" id="PF00135"/>
    </source>
</evidence>
<keyword evidence="2 3" id="KW-0378">Hydrolase</keyword>
<dbReference type="InterPro" id="IPR050309">
    <property type="entry name" value="Type-B_Carboxylest/Lipase"/>
</dbReference>
<protein>
    <recommendedName>
        <fullName evidence="3">Carboxylic ester hydrolase</fullName>
        <ecNumber evidence="3">3.1.1.-</ecNumber>
    </recommendedName>
</protein>
<dbReference type="EMBL" id="WHUW01000002">
    <property type="protein sequence ID" value="KAF8451158.1"/>
    <property type="molecule type" value="Genomic_DNA"/>
</dbReference>
<dbReference type="EC" id="3.1.1.-" evidence="3"/>
<comment type="caution">
    <text evidence="5">The sequence shown here is derived from an EMBL/GenBank/DDBJ whole genome shotgun (WGS) entry which is preliminary data.</text>
</comment>
<keyword evidence="3" id="KW-0732">Signal</keyword>
<gene>
    <name evidence="5" type="ORF">L210DRAFT_3522718</name>
</gene>
<dbReference type="Proteomes" id="UP001194468">
    <property type="component" value="Unassembled WGS sequence"/>
</dbReference>
<accession>A0AAD4C8E1</accession>
<dbReference type="InterPro" id="IPR019826">
    <property type="entry name" value="Carboxylesterase_B_AS"/>
</dbReference>
<dbReference type="PROSITE" id="PS00122">
    <property type="entry name" value="CARBOXYLESTERASE_B_1"/>
    <property type="match status" value="1"/>
</dbReference>
<evidence type="ECO:0000256" key="1">
    <source>
        <dbReference type="ARBA" id="ARBA00005964"/>
    </source>
</evidence>
<name>A0AAD4C8E1_BOLED</name>
<proteinExistence type="inferred from homology"/>
<reference evidence="5" key="1">
    <citation type="submission" date="2019-10" db="EMBL/GenBank/DDBJ databases">
        <authorList>
            <consortium name="DOE Joint Genome Institute"/>
            <person name="Kuo A."/>
            <person name="Miyauchi S."/>
            <person name="Kiss E."/>
            <person name="Drula E."/>
            <person name="Kohler A."/>
            <person name="Sanchez-Garcia M."/>
            <person name="Andreopoulos B."/>
            <person name="Barry K.W."/>
            <person name="Bonito G."/>
            <person name="Buee M."/>
            <person name="Carver A."/>
            <person name="Chen C."/>
            <person name="Cichocki N."/>
            <person name="Clum A."/>
            <person name="Culley D."/>
            <person name="Crous P.W."/>
            <person name="Fauchery L."/>
            <person name="Girlanda M."/>
            <person name="Hayes R."/>
            <person name="Keri Z."/>
            <person name="LaButti K."/>
            <person name="Lipzen A."/>
            <person name="Lombard V."/>
            <person name="Magnuson J."/>
            <person name="Maillard F."/>
            <person name="Morin E."/>
            <person name="Murat C."/>
            <person name="Nolan M."/>
            <person name="Ohm R."/>
            <person name="Pangilinan J."/>
            <person name="Pereira M."/>
            <person name="Perotto S."/>
            <person name="Peter M."/>
            <person name="Riley R."/>
            <person name="Sitrit Y."/>
            <person name="Stielow B."/>
            <person name="Szollosi G."/>
            <person name="Zifcakova L."/>
            <person name="Stursova M."/>
            <person name="Spatafora J.W."/>
            <person name="Tedersoo L."/>
            <person name="Vaario L.-M."/>
            <person name="Yamada A."/>
            <person name="Yan M."/>
            <person name="Wang P."/>
            <person name="Xu J."/>
            <person name="Bruns T."/>
            <person name="Baldrian P."/>
            <person name="Vilgalys R."/>
            <person name="Henrissat B."/>
            <person name="Grigoriev I.V."/>
            <person name="Hibbett D."/>
            <person name="Nagy L.G."/>
            <person name="Martin F.M."/>
        </authorList>
    </citation>
    <scope>NUCLEOTIDE SEQUENCE</scope>
    <source>
        <strain evidence="5">BED1</strain>
    </source>
</reference>
<dbReference type="InterPro" id="IPR002018">
    <property type="entry name" value="CarbesteraseB"/>
</dbReference>